<protein>
    <submittedName>
        <fullName evidence="1">Uncharacterized protein</fullName>
    </submittedName>
</protein>
<gene>
    <name evidence="1" type="ORF">ERS852520_03309</name>
    <name evidence="2" type="ORF">RBI15_07215</name>
</gene>
<evidence type="ECO:0000313" key="3">
    <source>
        <dbReference type="Proteomes" id="UP000095564"/>
    </source>
</evidence>
<dbReference type="AlphaFoldDB" id="A0A174UFB8"/>
<evidence type="ECO:0000313" key="2">
    <source>
        <dbReference type="EMBL" id="WMD17863.1"/>
    </source>
</evidence>
<dbReference type="Proteomes" id="UP001243496">
    <property type="component" value="Chromosome"/>
</dbReference>
<reference evidence="2" key="2">
    <citation type="submission" date="2023-08" db="EMBL/GenBank/DDBJ databases">
        <title>Complete Genome Sequences of butyrate producing Anaerostipes hadrus strains BA1 and GIF7 isolated from the terminal ileum of a healthy lean male.</title>
        <authorList>
            <person name="Low A."/>
            <person name="Sheludchenko M."/>
            <person name="Cheng H.E."/>
            <person name="Koh X.Q."/>
            <person name="Lee J."/>
        </authorList>
    </citation>
    <scope>NUCLEOTIDE SEQUENCE</scope>
    <source>
        <strain evidence="2">BA1</strain>
    </source>
</reference>
<dbReference type="EMBL" id="CZAU01000049">
    <property type="protein sequence ID" value="CUQ18330.1"/>
    <property type="molecule type" value="Genomic_DNA"/>
</dbReference>
<dbReference type="GeneID" id="92741176"/>
<dbReference type="OrthoDB" id="9865639at2"/>
<organism evidence="1 3">
    <name type="scientific">Anaerostipes hadrus</name>
    <dbReference type="NCBI Taxonomy" id="649756"/>
    <lineage>
        <taxon>Bacteria</taxon>
        <taxon>Bacillati</taxon>
        <taxon>Bacillota</taxon>
        <taxon>Clostridia</taxon>
        <taxon>Lachnospirales</taxon>
        <taxon>Lachnospiraceae</taxon>
        <taxon>Anaerostipes</taxon>
    </lineage>
</organism>
<evidence type="ECO:0000313" key="1">
    <source>
        <dbReference type="EMBL" id="CUQ18330.1"/>
    </source>
</evidence>
<dbReference type="EMBL" id="CP132968">
    <property type="protein sequence ID" value="WMD17863.1"/>
    <property type="molecule type" value="Genomic_DNA"/>
</dbReference>
<name>A0A174UFB8_ANAHA</name>
<dbReference type="RefSeq" id="WP_055162342.1">
    <property type="nucleotide sequence ID" value="NZ_CP132968.1"/>
</dbReference>
<reference evidence="1 3" key="1">
    <citation type="submission" date="2015-09" db="EMBL/GenBank/DDBJ databases">
        <authorList>
            <consortium name="Pathogen Informatics"/>
        </authorList>
    </citation>
    <scope>NUCLEOTIDE SEQUENCE [LARGE SCALE GENOMIC DNA]</scope>
    <source>
        <strain evidence="1 3">2789STDY5834908</strain>
    </source>
</reference>
<accession>A0A174UFB8</accession>
<proteinExistence type="predicted"/>
<dbReference type="Proteomes" id="UP000095564">
    <property type="component" value="Unassembled WGS sequence"/>
</dbReference>
<sequence>MIKFKLKKEQIEFLKKTYPDNKLIQRVLSFEKEGIFEMDDENTYIDFMDYLDDESVAWMDENYDATPQTIMLESIRDDIFCQTN</sequence>